<accession>A0A9N9J2V2</accession>
<reference evidence="1" key="1">
    <citation type="submission" date="2021-06" db="EMBL/GenBank/DDBJ databases">
        <authorList>
            <person name="Kallberg Y."/>
            <person name="Tangrot J."/>
            <person name="Rosling A."/>
        </authorList>
    </citation>
    <scope>NUCLEOTIDE SEQUENCE</scope>
    <source>
        <strain evidence="1">MA453B</strain>
    </source>
</reference>
<dbReference type="Proteomes" id="UP000789405">
    <property type="component" value="Unassembled WGS sequence"/>
</dbReference>
<feature type="non-terminal residue" evidence="1">
    <location>
        <position position="91"/>
    </location>
</feature>
<name>A0A9N9J2V2_9GLOM</name>
<organism evidence="1 2">
    <name type="scientific">Dentiscutata erythropus</name>
    <dbReference type="NCBI Taxonomy" id="1348616"/>
    <lineage>
        <taxon>Eukaryota</taxon>
        <taxon>Fungi</taxon>
        <taxon>Fungi incertae sedis</taxon>
        <taxon>Mucoromycota</taxon>
        <taxon>Glomeromycotina</taxon>
        <taxon>Glomeromycetes</taxon>
        <taxon>Diversisporales</taxon>
        <taxon>Gigasporaceae</taxon>
        <taxon>Dentiscutata</taxon>
    </lineage>
</organism>
<gene>
    <name evidence="1" type="ORF">DERYTH_LOCUS17715</name>
</gene>
<dbReference type="EMBL" id="CAJVPY010017007">
    <property type="protein sequence ID" value="CAG8759869.1"/>
    <property type="molecule type" value="Genomic_DNA"/>
</dbReference>
<protein>
    <submittedName>
        <fullName evidence="1">25455_t:CDS:1</fullName>
    </submittedName>
</protein>
<proteinExistence type="predicted"/>
<sequence>EDIDEDINQNTCGTLTEDEYIFERSAASTSKCALNFTNIRNPTKVVGKRRPKKRRYVSSIKIEQQKRGGNSTQGSYKCHICGGGVRISFHE</sequence>
<evidence type="ECO:0000313" key="1">
    <source>
        <dbReference type="EMBL" id="CAG8759869.1"/>
    </source>
</evidence>
<evidence type="ECO:0000313" key="2">
    <source>
        <dbReference type="Proteomes" id="UP000789405"/>
    </source>
</evidence>
<comment type="caution">
    <text evidence="1">The sequence shown here is derived from an EMBL/GenBank/DDBJ whole genome shotgun (WGS) entry which is preliminary data.</text>
</comment>
<keyword evidence="2" id="KW-1185">Reference proteome</keyword>
<dbReference type="AlphaFoldDB" id="A0A9N9J2V2"/>
<dbReference type="OrthoDB" id="2443664at2759"/>
<feature type="non-terminal residue" evidence="1">
    <location>
        <position position="1"/>
    </location>
</feature>